<evidence type="ECO:0000256" key="3">
    <source>
        <dbReference type="ARBA" id="ARBA00022741"/>
    </source>
</evidence>
<feature type="coiled-coil region" evidence="7">
    <location>
        <begin position="235"/>
        <end position="269"/>
    </location>
</feature>
<feature type="compositionally biased region" description="Basic and acidic residues" evidence="8">
    <location>
        <begin position="1076"/>
        <end position="1096"/>
    </location>
</feature>
<dbReference type="Pfam" id="PF06470">
    <property type="entry name" value="SMC_hinge"/>
    <property type="match status" value="1"/>
</dbReference>
<feature type="compositionally biased region" description="Acidic residues" evidence="8">
    <location>
        <begin position="849"/>
        <end position="864"/>
    </location>
</feature>
<proteinExistence type="inferred from homology"/>
<feature type="compositionally biased region" description="Acidic residues" evidence="8">
    <location>
        <begin position="631"/>
        <end position="661"/>
    </location>
</feature>
<evidence type="ECO:0000256" key="2">
    <source>
        <dbReference type="ARBA" id="ARBA00022490"/>
    </source>
</evidence>
<dbReference type="OrthoDB" id="9808768at2"/>
<dbReference type="InterPro" id="IPR003395">
    <property type="entry name" value="RecF/RecN/SMC_N"/>
</dbReference>
<dbReference type="Gene3D" id="3.40.50.300">
    <property type="entry name" value="P-loop containing nucleotide triphosphate hydrolases"/>
    <property type="match status" value="2"/>
</dbReference>
<dbReference type="GO" id="GO:0006260">
    <property type="term" value="P:DNA replication"/>
    <property type="evidence" value="ECO:0007669"/>
    <property type="project" value="UniProtKB-UniRule"/>
</dbReference>
<feature type="region of interest" description="Disordered" evidence="8">
    <location>
        <begin position="512"/>
        <end position="533"/>
    </location>
</feature>
<dbReference type="Pfam" id="PF02463">
    <property type="entry name" value="SMC_N"/>
    <property type="match status" value="1"/>
</dbReference>
<dbReference type="CDD" id="cd03278">
    <property type="entry name" value="ABC_SMC_barmotin"/>
    <property type="match status" value="1"/>
</dbReference>
<dbReference type="PANTHER" id="PTHR43977">
    <property type="entry name" value="STRUCTURAL MAINTENANCE OF CHROMOSOMES PROTEIN 3"/>
    <property type="match status" value="1"/>
</dbReference>
<feature type="coiled-coil region" evidence="7">
    <location>
        <begin position="402"/>
        <end position="429"/>
    </location>
</feature>
<dbReference type="Proteomes" id="UP000291469">
    <property type="component" value="Chromosome"/>
</dbReference>
<sequence>MWSRASRVPVTHRALRGHALLWWRPAVAWNPAVVTCPRRVRLRRRAATGRGRPGVHLTSLTLRGFKSFADKTRLDFEPGITVVVGPNGSGKSNVVDALTWVLGSHSAKALRGGQMSDVIFAGSPQRRGLGRAAVEITIDNASGTLPIDFSEVTVSRSMFASGENEYAVNGESCRALDVAELLSDTGLGRDAHSIVNQGQLEAVLNCKPEERRSFIEEAAGILKHRRRKERSLRKLAQLDGHLERLQDVVKELRRQLKPLERQAEAARTHARLSAELAEVRRVRAARELDHLDRRLADERSTGEASTERVAEVSAEVDAERAREREIEQALEALAPEAEEVQRTHFRLSTLVERLRGLRERIEERRTGLTEAVEEPVAGRDPAQLRAEAAEARERLGELANEMTGCRDALERTESQRAEAERARRAHEQAAVAEARRRAEARERRIRWEGELSALRSSLAQATSEEGRLQSQVSGLEARREQLTRDVEAVQAEIQRLDAESGDVAARLEEAEQTAQRKEQAASEAAKAERDLERRRASLDARADALRAAGQEATGGAAALLEAVDAGELAGIRGPLAEEIRVADGCATALAAALGPLGDALVVESHTAAREAVAYVRANECGRVLLLAADPADSDTPDDADDTADAADDTADAADAEGDEASAGEADAMARAGARRLVEAVEAEPHVRAALDRALGACWLVADHDTAARLAAAHPRHAFVTPAGELAGPRGYAGGSAGPSSAVLSRAAAEQAEAERDAVDDELLRARRRVGDAERELQTARHELDAATAAMQESDAGITSAAERLGRLRKELAACEEELVTRRQQADDLGAEIAQQRERLATLEARGGDEPEGPDDEEDEDTPDLEAERLDDELAKARDAEVQARLRASTAEQRHDEVARQVEALEREADEVEAQLVERERRRDERLAAIQRCAELLAVAEASYTRTEASLQEAATARDEVEERRAARQRELGVVRARVRDAEGRLSELRDTQHAEQLARQQLEHELTAVRTRMAEELDLDPDAALAAARDGATRLEPAGSQSAGDVSGAGPVRATDEDADGEASGEAAGSAGSGERSGDDDPEHTSGDDDPERTPGDDGEPVADEPGRPPVLEGGEARDAELADEEKELEQRLALLGAVNPLALQEYQQLSDRYAFITEQIEDVRGSRRDLEKVISAVDERIRSVFAEAFADVDAAFQELFPRLFPGGEGNLELTDPDDLLESGVDVVARPPGKRVKRLSLLSGGERSLTAIAILFAIFRARPSPFYVLDEVEAALDDVNLQRFLEVVGDFRETSQLIIVTHQKRTMEAADLLYGVTMDGNGVSQVISQRMDEQVAAG</sequence>
<dbReference type="Gene3D" id="3.30.70.1620">
    <property type="match status" value="1"/>
</dbReference>
<comment type="function">
    <text evidence="7">Required for chromosome condensation and partitioning.</text>
</comment>
<evidence type="ECO:0000256" key="7">
    <source>
        <dbReference type="HAMAP-Rule" id="MF_01894"/>
    </source>
</evidence>
<dbReference type="FunFam" id="3.40.50.300:FF:000901">
    <property type="entry name" value="Chromosome partition protein Smc"/>
    <property type="match status" value="1"/>
</dbReference>
<feature type="compositionally biased region" description="Basic and acidic residues" evidence="8">
    <location>
        <begin position="296"/>
        <end position="310"/>
    </location>
</feature>
<gene>
    <name evidence="7" type="primary">smc</name>
    <name evidence="10" type="ORF">ER308_05090</name>
</gene>
<dbReference type="GO" id="GO:0005737">
    <property type="term" value="C:cytoplasm"/>
    <property type="evidence" value="ECO:0007669"/>
    <property type="project" value="UniProtKB-SubCell"/>
</dbReference>
<keyword evidence="5 7" id="KW-0175">Coiled coil</keyword>
<feature type="region of interest" description="Disordered" evidence="8">
    <location>
        <begin position="1035"/>
        <end position="1114"/>
    </location>
</feature>
<dbReference type="EMBL" id="CP036402">
    <property type="protein sequence ID" value="QBI18979.1"/>
    <property type="molecule type" value="Genomic_DNA"/>
</dbReference>
<keyword evidence="3 7" id="KW-0547">Nucleotide-binding</keyword>
<dbReference type="HAMAP" id="MF_01894">
    <property type="entry name" value="Smc_prok"/>
    <property type="match status" value="1"/>
</dbReference>
<feature type="compositionally biased region" description="Basic and acidic residues" evidence="8">
    <location>
        <begin position="865"/>
        <end position="874"/>
    </location>
</feature>
<dbReference type="GO" id="GO:0005694">
    <property type="term" value="C:chromosome"/>
    <property type="evidence" value="ECO:0007669"/>
    <property type="project" value="InterPro"/>
</dbReference>
<dbReference type="Gene3D" id="1.20.1060.20">
    <property type="match status" value="1"/>
</dbReference>
<evidence type="ECO:0000259" key="9">
    <source>
        <dbReference type="SMART" id="SM00968"/>
    </source>
</evidence>
<comment type="subcellular location">
    <subcellularLocation>
        <location evidence="1 7">Cytoplasm</location>
    </subcellularLocation>
</comment>
<organism evidence="10 11">
    <name type="scientific">Egibacter rhizosphaerae</name>
    <dbReference type="NCBI Taxonomy" id="1670831"/>
    <lineage>
        <taxon>Bacteria</taxon>
        <taxon>Bacillati</taxon>
        <taxon>Actinomycetota</taxon>
        <taxon>Nitriliruptoria</taxon>
        <taxon>Egibacterales</taxon>
        <taxon>Egibacteraceae</taxon>
        <taxon>Egibacter</taxon>
    </lineage>
</organism>
<comment type="domain">
    <text evidence="7">Contains large globular domains required for ATP hydrolysis at each terminus and a third globular domain forming a flexible hinge near the middle of the molecule. These domains are separated by coiled-coil structures.</text>
</comment>
<dbReference type="GO" id="GO:0003677">
    <property type="term" value="F:DNA binding"/>
    <property type="evidence" value="ECO:0007669"/>
    <property type="project" value="UniProtKB-UniRule"/>
</dbReference>
<feature type="compositionally biased region" description="Low complexity" evidence="8">
    <location>
        <begin position="1064"/>
        <end position="1074"/>
    </location>
</feature>
<accession>A0A411YCP8</accession>
<dbReference type="GO" id="GO:0005524">
    <property type="term" value="F:ATP binding"/>
    <property type="evidence" value="ECO:0007669"/>
    <property type="project" value="UniProtKB-UniRule"/>
</dbReference>
<dbReference type="KEGG" id="erz:ER308_05090"/>
<evidence type="ECO:0000256" key="6">
    <source>
        <dbReference type="ARBA" id="ARBA00023125"/>
    </source>
</evidence>
<reference evidence="10 11" key="1">
    <citation type="submission" date="2019-01" db="EMBL/GenBank/DDBJ databases">
        <title>Egibacter rhizosphaerae EGI 80759T.</title>
        <authorList>
            <person name="Chen D.-D."/>
            <person name="Tian Y."/>
            <person name="Jiao J.-Y."/>
            <person name="Zhang X.-T."/>
            <person name="Zhang Y.-G."/>
            <person name="Zhang Y."/>
            <person name="Xiao M."/>
            <person name="Shu W.-S."/>
            <person name="Li W.-J."/>
        </authorList>
    </citation>
    <scope>NUCLEOTIDE SEQUENCE [LARGE SCALE GENOMIC DNA]</scope>
    <source>
        <strain evidence="10 11">EGI 80759</strain>
    </source>
</reference>
<feature type="domain" description="SMC hinge" evidence="9">
    <location>
        <begin position="569"/>
        <end position="710"/>
    </location>
</feature>
<dbReference type="InterPro" id="IPR011890">
    <property type="entry name" value="SMC_prok"/>
</dbReference>
<dbReference type="SUPFAM" id="SSF52540">
    <property type="entry name" value="P-loop containing nucleoside triphosphate hydrolases"/>
    <property type="match status" value="1"/>
</dbReference>
<dbReference type="GO" id="GO:0007059">
    <property type="term" value="P:chromosome segregation"/>
    <property type="evidence" value="ECO:0007669"/>
    <property type="project" value="UniProtKB-UniRule"/>
</dbReference>
<keyword evidence="6 7" id="KW-0238">DNA-binding</keyword>
<feature type="binding site" evidence="7">
    <location>
        <begin position="86"/>
        <end position="93"/>
    </location>
    <ligand>
        <name>ATP</name>
        <dbReference type="ChEBI" id="CHEBI:30616"/>
    </ligand>
</feature>
<comment type="similarity">
    <text evidence="7">Belongs to the SMC family.</text>
</comment>
<keyword evidence="2 7" id="KW-0963">Cytoplasm</keyword>
<dbReference type="InterPro" id="IPR036277">
    <property type="entry name" value="SMC_hinge_sf"/>
</dbReference>
<feature type="region of interest" description="Disordered" evidence="8">
    <location>
        <begin position="296"/>
        <end position="316"/>
    </location>
</feature>
<evidence type="ECO:0000256" key="4">
    <source>
        <dbReference type="ARBA" id="ARBA00022840"/>
    </source>
</evidence>
<evidence type="ECO:0000313" key="11">
    <source>
        <dbReference type="Proteomes" id="UP000291469"/>
    </source>
</evidence>
<dbReference type="GO" id="GO:0007062">
    <property type="term" value="P:sister chromatid cohesion"/>
    <property type="evidence" value="ECO:0007669"/>
    <property type="project" value="InterPro"/>
</dbReference>
<evidence type="ECO:0000313" key="10">
    <source>
        <dbReference type="EMBL" id="QBI18979.1"/>
    </source>
</evidence>
<dbReference type="PIRSF" id="PIRSF005719">
    <property type="entry name" value="SMC"/>
    <property type="match status" value="1"/>
</dbReference>
<dbReference type="InterPro" id="IPR027417">
    <property type="entry name" value="P-loop_NTPase"/>
</dbReference>
<dbReference type="GO" id="GO:0016887">
    <property type="term" value="F:ATP hydrolysis activity"/>
    <property type="evidence" value="ECO:0007669"/>
    <property type="project" value="InterPro"/>
</dbReference>
<evidence type="ECO:0000256" key="5">
    <source>
        <dbReference type="ARBA" id="ARBA00023054"/>
    </source>
</evidence>
<name>A0A411YCP8_9ACTN</name>
<dbReference type="SMART" id="SM00968">
    <property type="entry name" value="SMC_hinge"/>
    <property type="match status" value="1"/>
</dbReference>
<comment type="subunit">
    <text evidence="7">Homodimer.</text>
</comment>
<keyword evidence="4 7" id="KW-0067">ATP-binding</keyword>
<evidence type="ECO:0000256" key="8">
    <source>
        <dbReference type="SAM" id="MobiDB-lite"/>
    </source>
</evidence>
<feature type="region of interest" description="Disordered" evidence="8">
    <location>
        <begin position="842"/>
        <end position="874"/>
    </location>
</feature>
<dbReference type="GO" id="GO:0030261">
    <property type="term" value="P:chromosome condensation"/>
    <property type="evidence" value="ECO:0007669"/>
    <property type="project" value="InterPro"/>
</dbReference>
<keyword evidence="11" id="KW-1185">Reference proteome</keyword>
<protein>
    <recommendedName>
        <fullName evidence="7">Chromosome partition protein Smc</fullName>
    </recommendedName>
</protein>
<dbReference type="InterPro" id="IPR024704">
    <property type="entry name" value="SMC"/>
</dbReference>
<evidence type="ECO:0000256" key="1">
    <source>
        <dbReference type="ARBA" id="ARBA00004496"/>
    </source>
</evidence>
<feature type="region of interest" description="Disordered" evidence="8">
    <location>
        <begin position="629"/>
        <end position="667"/>
    </location>
</feature>
<dbReference type="SUPFAM" id="SSF75553">
    <property type="entry name" value="Smc hinge domain"/>
    <property type="match status" value="1"/>
</dbReference>
<dbReference type="InterPro" id="IPR010935">
    <property type="entry name" value="SMC_hinge"/>
</dbReference>